<dbReference type="InterPro" id="IPR032534">
    <property type="entry name" value="EcxA_zinc-bd"/>
</dbReference>
<evidence type="ECO:0008006" key="8">
    <source>
        <dbReference type="Google" id="ProtNLM"/>
    </source>
</evidence>
<keyword evidence="7" id="KW-1185">Reference proteome</keyword>
<dbReference type="InterPro" id="IPR034032">
    <property type="entry name" value="Zn_MMP-like_bac"/>
</dbReference>
<dbReference type="EMBL" id="FZOU01000005">
    <property type="protein sequence ID" value="SNT20787.1"/>
    <property type="molecule type" value="Genomic_DNA"/>
</dbReference>
<feature type="domain" description="EcxA zinc-binding" evidence="3">
    <location>
        <begin position="435"/>
        <end position="742"/>
    </location>
</feature>
<dbReference type="Pfam" id="PF16313">
    <property type="entry name" value="DUF4953"/>
    <property type="match status" value="1"/>
</dbReference>
<dbReference type="Pfam" id="PF17148">
    <property type="entry name" value="DUF5117"/>
    <property type="match status" value="1"/>
</dbReference>
<feature type="region of interest" description="Disordered" evidence="1">
    <location>
        <begin position="821"/>
        <end position="861"/>
    </location>
</feature>
<dbReference type="PANTHER" id="PTHR38478">
    <property type="entry name" value="PEPTIDASE M1A AND M12B"/>
    <property type="match status" value="1"/>
</dbReference>
<evidence type="ECO:0000313" key="7">
    <source>
        <dbReference type="Proteomes" id="UP000198356"/>
    </source>
</evidence>
<evidence type="ECO:0000256" key="1">
    <source>
        <dbReference type="SAM" id="MobiDB-lite"/>
    </source>
</evidence>
<reference evidence="6 7" key="1">
    <citation type="submission" date="2017-06" db="EMBL/GenBank/DDBJ databases">
        <authorList>
            <person name="Kim H.J."/>
            <person name="Triplett B.A."/>
        </authorList>
    </citation>
    <scope>NUCLEOTIDE SEQUENCE [LARGE SCALE GENOMIC DNA]</scope>
    <source>
        <strain evidence="6 7">DSM 18704</strain>
    </source>
</reference>
<gene>
    <name evidence="6" type="ORF">SAMN05421770_105160</name>
</gene>
<name>A0A239KQW3_9BACT</name>
<feature type="domain" description="DUF5117" evidence="4">
    <location>
        <begin position="105"/>
        <end position="309"/>
    </location>
</feature>
<feature type="signal peptide" evidence="2">
    <location>
        <begin position="1"/>
        <end position="23"/>
    </location>
</feature>
<evidence type="ECO:0000313" key="6">
    <source>
        <dbReference type="EMBL" id="SNT20787.1"/>
    </source>
</evidence>
<proteinExistence type="predicted"/>
<evidence type="ECO:0000259" key="4">
    <source>
        <dbReference type="Pfam" id="PF17148"/>
    </source>
</evidence>
<evidence type="ECO:0000259" key="3">
    <source>
        <dbReference type="Pfam" id="PF16313"/>
    </source>
</evidence>
<sequence length="861" mass="92832">MNRVWIRNAVASCVMGATGLALAQGGQMPGGRRGGGEMGAPMGGPLPTVEQRVGSLTKKDGFFPVYLDNKTGKIYLEISKWNKQFLYVRHIAAGAGTNGLNRGAVSQPFVVHFSRVGPKILLTAENTLWRAGNPDPAEQAAVKDAFPESVLAAFPLAAETDDTHVLVDATEFFTRDAQDFAGRLGAYRLDPARSMVMPENTKNFPLNTEIETLLTYTDEGGGAAAARAGRGGGGGGRGGDSLAAVAPDEHSITLRERQSLIELPDDDYKPRLFDQRAGSLVNTSFNDWSKPIGEPRLTRYLTRFRLEKKDPTKAVSDPIKPIVYYVDRGAPEPIRSALLEGLSWWKDAFLAAGFSNAFEAKLLPEGADPYDLRYNVIMWVEGENRAFSNGLSVIDPRTGEILKGEVTLTAGRERQDFLITDSLLSPYVKDGKPDPQQMALVLQRMRHLAAHESGHTIGQSHNHASSAEGMGASVEDYPFPNIEIKDGKLDFSHAYQPGLGEWDKVAINFAYHQYPPGTTPAQEKAGQDKIITDAAKRGLYWIIDVGATTVNPHSSQWDNGANSTAELDRLMKVREIALKNFGESAIRPGAPVAELEDVLVPVYLLHRYQVEAVSQSIAGQDYRYAVRGDGQLITKTIPGDEQRAALASMLKTLDPAVLTLPERILTLFPPRPPSMPRTQESFQGYAGVVFDPMAPVRAAADTTLSALLEPTRATRLLEFHARDASLPSLNEVLETTLKATWYAPLPDGLAGQTKLTVDQTVLDYMSALAGSAQASPLAKAEAKAELAKMREFATSKSKDASLSPETQAFYAAALDQLSGRGGAGGSGAATSAPNPFGPQGPLTPTTIPAGAPIEPELTFLP</sequence>
<dbReference type="InterPro" id="IPR033428">
    <property type="entry name" value="DUF5118"/>
</dbReference>
<dbReference type="SUPFAM" id="SSF55486">
    <property type="entry name" value="Metalloproteases ('zincins'), catalytic domain"/>
    <property type="match status" value="1"/>
</dbReference>
<feature type="chain" id="PRO_5012534473" description="Peptidase" evidence="2">
    <location>
        <begin position="24"/>
        <end position="861"/>
    </location>
</feature>
<accession>A0A239KQW3</accession>
<feature type="domain" description="DUF5118" evidence="5">
    <location>
        <begin position="57"/>
        <end position="94"/>
    </location>
</feature>
<protein>
    <recommendedName>
        <fullName evidence="8">Peptidase</fullName>
    </recommendedName>
</protein>
<dbReference type="PANTHER" id="PTHR38478:SF1">
    <property type="entry name" value="ZINC DEPENDENT METALLOPROTEASE DOMAIN LIPOPROTEIN"/>
    <property type="match status" value="1"/>
</dbReference>
<dbReference type="Pfam" id="PF17162">
    <property type="entry name" value="DUF5118"/>
    <property type="match status" value="1"/>
</dbReference>
<organism evidence="6 7">
    <name type="scientific">Granulicella rosea</name>
    <dbReference type="NCBI Taxonomy" id="474952"/>
    <lineage>
        <taxon>Bacteria</taxon>
        <taxon>Pseudomonadati</taxon>
        <taxon>Acidobacteriota</taxon>
        <taxon>Terriglobia</taxon>
        <taxon>Terriglobales</taxon>
        <taxon>Acidobacteriaceae</taxon>
        <taxon>Granulicella</taxon>
    </lineage>
</organism>
<evidence type="ECO:0000256" key="2">
    <source>
        <dbReference type="SAM" id="SignalP"/>
    </source>
</evidence>
<dbReference type="AlphaFoldDB" id="A0A239KQW3"/>
<evidence type="ECO:0000259" key="5">
    <source>
        <dbReference type="Pfam" id="PF17162"/>
    </source>
</evidence>
<dbReference type="CDD" id="cd04276">
    <property type="entry name" value="ZnMc_MMP_like_2"/>
    <property type="match status" value="1"/>
</dbReference>
<dbReference type="InterPro" id="IPR033413">
    <property type="entry name" value="DUF5117"/>
</dbReference>
<dbReference type="Proteomes" id="UP000198356">
    <property type="component" value="Unassembled WGS sequence"/>
</dbReference>
<dbReference type="OrthoDB" id="9776599at2"/>
<keyword evidence="2" id="KW-0732">Signal</keyword>